<organism evidence="1 2">
    <name type="scientific">Bifidobacterium amazonense</name>
    <dbReference type="NCBI Taxonomy" id="2809027"/>
    <lineage>
        <taxon>Bacteria</taxon>
        <taxon>Bacillati</taxon>
        <taxon>Actinomycetota</taxon>
        <taxon>Actinomycetes</taxon>
        <taxon>Bifidobacteriales</taxon>
        <taxon>Bifidobacteriaceae</taxon>
        <taxon>Bifidobacterium</taxon>
    </lineage>
</organism>
<dbReference type="Proteomes" id="UP000710815">
    <property type="component" value="Unassembled WGS sequence"/>
</dbReference>
<evidence type="ECO:0000313" key="1">
    <source>
        <dbReference type="EMBL" id="MCH9275816.1"/>
    </source>
</evidence>
<reference evidence="1 2" key="2">
    <citation type="journal article" date="2021" name="Syst. Appl. Microbiol.">
        <title>Phylogenetic classification of ten novel species belonging to the genus Bifidobacterium comprising B. phasiani sp. nov., B. pongonis sp. nov., B. saguinibicoloris sp. nov., B. colobi sp. nov., B. simiiventris sp. nov., B. santillanense sp. nov., B. miconis sp. nov., B. amazonense sp. nov., B. pluvialisilvae sp. nov., and B. miconisargentati sp. nov.</title>
        <authorList>
            <person name="Lugli G.A."/>
            <person name="Calvete-Torre I."/>
            <person name="Alessandri G."/>
            <person name="Milani C."/>
            <person name="Turroni F."/>
            <person name="Laiolo P."/>
            <person name="Ossiprandi M.C."/>
            <person name="Margolles A."/>
            <person name="Ruiz L."/>
            <person name="Ventura M."/>
        </authorList>
    </citation>
    <scope>NUCLEOTIDE SEQUENCE [LARGE SCALE GENOMIC DNA]</scope>
    <source>
        <strain evidence="1 2">MA1</strain>
    </source>
</reference>
<comment type="caution">
    <text evidence="1">The sequence shown here is derived from an EMBL/GenBank/DDBJ whole genome shotgun (WGS) entry which is preliminary data.</text>
</comment>
<gene>
    <name evidence="1" type="ORF">JS533_005965</name>
</gene>
<proteinExistence type="predicted"/>
<dbReference type="RefSeq" id="WP_241513534.1">
    <property type="nucleotide sequence ID" value="NZ_JAFEJT020000019.1"/>
</dbReference>
<protein>
    <submittedName>
        <fullName evidence="1">Helix-turn-helix domain-containing protein</fullName>
    </submittedName>
</protein>
<evidence type="ECO:0000313" key="2">
    <source>
        <dbReference type="Proteomes" id="UP000710815"/>
    </source>
</evidence>
<name>A0ABS9VV49_9BIFI</name>
<dbReference type="EMBL" id="JAFEJT020000019">
    <property type="protein sequence ID" value="MCH9275816.1"/>
    <property type="molecule type" value="Genomic_DNA"/>
</dbReference>
<keyword evidence="2" id="KW-1185">Reference proteome</keyword>
<accession>A0ABS9VV49</accession>
<sequence length="71" mass="8049">MSDKTIPNVPVADKLMWTAREVVAMTGIPLQRVYAEVKAGNLQPRYCGSQTARFRRQDVLDWTNALPTDWA</sequence>
<reference evidence="1 2" key="1">
    <citation type="journal article" date="2021" name="Environ. Microbiol.">
        <title>Genetic insights into the dark matter of the mammalian gut microbiota through targeted genome reconstruction.</title>
        <authorList>
            <person name="Lugli G.A."/>
            <person name="Alessandri G."/>
            <person name="Milani C."/>
            <person name="Viappiani A."/>
            <person name="Fontana F."/>
            <person name="Tarracchini C."/>
            <person name="Mancabelli L."/>
            <person name="Argentini C."/>
            <person name="Ruiz L."/>
            <person name="Margolles A."/>
            <person name="van Sinderen D."/>
            <person name="Turroni F."/>
            <person name="Ventura M."/>
        </authorList>
    </citation>
    <scope>NUCLEOTIDE SEQUENCE [LARGE SCALE GENOMIC DNA]</scope>
    <source>
        <strain evidence="1 2">MA1</strain>
    </source>
</reference>